<sequence length="284" mass="29856">MRQVFSSPRLANVEGIAKMLTDEGIEVRITHGRSYKSAWSGRRTYKDDEAGGPLPAVWVVKSEDQPRARQILREAGLLDSTRGGSDSFLPESTITGSYELRPAATPTKRAFRYKIGLLIAIVVAVGLAWTAAHRAGTNTPVAKAPVAAAPVAAAPAAAQTAPADPVPGAYPVETPPALALMLGGVELNTAAPAVACLRIDGVPVVPDVLATLPAGKTRFDCRDTTGTKSTIIDVRDYRTDGSGTGTVELAVTGADAGAPTTQVRTLLVRRDEATWRVLRVLAVR</sequence>
<feature type="transmembrane region" description="Helical" evidence="1">
    <location>
        <begin position="115"/>
        <end position="132"/>
    </location>
</feature>
<dbReference type="AlphaFoldDB" id="A0A7C9M300"/>
<comment type="caution">
    <text evidence="2">The sequence shown here is derived from an EMBL/GenBank/DDBJ whole genome shotgun (WGS) entry which is preliminary data.</text>
</comment>
<keyword evidence="3" id="KW-1185">Reference proteome</keyword>
<evidence type="ECO:0000256" key="1">
    <source>
        <dbReference type="SAM" id="Phobius"/>
    </source>
</evidence>
<gene>
    <name evidence="2" type="ORF">GN331_07965</name>
</gene>
<dbReference type="EMBL" id="WOXT01000002">
    <property type="protein sequence ID" value="MUV14146.1"/>
    <property type="molecule type" value="Genomic_DNA"/>
</dbReference>
<keyword evidence="1" id="KW-1133">Transmembrane helix</keyword>
<dbReference type="RefSeq" id="WP_156641465.1">
    <property type="nucleotide sequence ID" value="NZ_WOXT01000002.1"/>
</dbReference>
<keyword evidence="1" id="KW-0812">Transmembrane</keyword>
<keyword evidence="1" id="KW-0472">Membrane</keyword>
<organism evidence="2 3">
    <name type="scientific">Noviluteimonas gilva</name>
    <dbReference type="NCBI Taxonomy" id="2682097"/>
    <lineage>
        <taxon>Bacteria</taxon>
        <taxon>Pseudomonadati</taxon>
        <taxon>Pseudomonadota</taxon>
        <taxon>Gammaproteobacteria</taxon>
        <taxon>Lysobacterales</taxon>
        <taxon>Lysobacteraceae</taxon>
        <taxon>Noviluteimonas</taxon>
    </lineage>
</organism>
<accession>A0A7C9M300</accession>
<protein>
    <recommendedName>
        <fullName evidence="4">Pathogenicity-like protein</fullName>
    </recommendedName>
</protein>
<name>A0A7C9M300_9GAMM</name>
<evidence type="ECO:0000313" key="2">
    <source>
        <dbReference type="EMBL" id="MUV14146.1"/>
    </source>
</evidence>
<evidence type="ECO:0000313" key="3">
    <source>
        <dbReference type="Proteomes" id="UP000479692"/>
    </source>
</evidence>
<evidence type="ECO:0008006" key="4">
    <source>
        <dbReference type="Google" id="ProtNLM"/>
    </source>
</evidence>
<reference evidence="2 3" key="1">
    <citation type="submission" date="2019-12" db="EMBL/GenBank/DDBJ databases">
        <authorList>
            <person name="Xu J."/>
        </authorList>
    </citation>
    <scope>NUCLEOTIDE SEQUENCE [LARGE SCALE GENOMIC DNA]</scope>
    <source>
        <strain evidence="2 3">HX-5-24</strain>
    </source>
</reference>
<proteinExistence type="predicted"/>
<dbReference type="Proteomes" id="UP000479692">
    <property type="component" value="Unassembled WGS sequence"/>
</dbReference>